<evidence type="ECO:0000256" key="6">
    <source>
        <dbReference type="SAM" id="MobiDB-lite"/>
    </source>
</evidence>
<dbReference type="GO" id="GO:0004364">
    <property type="term" value="F:glutathione transferase activity"/>
    <property type="evidence" value="ECO:0007669"/>
    <property type="project" value="UniProtKB-EC"/>
</dbReference>
<dbReference type="Pfam" id="PF13410">
    <property type="entry name" value="GST_C_2"/>
    <property type="match status" value="2"/>
</dbReference>
<dbReference type="InterPro" id="IPR036249">
    <property type="entry name" value="Thioredoxin-like_sf"/>
</dbReference>
<dbReference type="FunFam" id="3.40.30.10:FF:000091">
    <property type="entry name" value="Glutathione S-transferase L2, chloroplastic"/>
    <property type="match status" value="2"/>
</dbReference>
<dbReference type="AlphaFoldDB" id="A0AA38WNK0"/>
<sequence length="614" mass="70309">MAAAVKEVLPASLDSTSQPPPLFDGTTRLYTSYQCPFAQRVWITRNYKGLQDKIKLVPIDLGNRPAWYKEKVYPENKVPALEHDNKIIGESLDLVKYVDAHFEGPKLLPDDPAKREFAEDLLTYTNTFNGKVYSSFKGDTAKEAGVAFDYLESALDKFEGPFFLGQVSLVDFAYIPFVERLQVFLKEVYKYDITSGRPKLTTWIEELNKIDAYVQTKGDPEDVVKLYKKRFLGNSFFNSKKRKKDKELRIGHHPRQSTKNFIKEHFQPGARKKRESTKGSQTGSFHPYSWQLISILINKEMLSVSLRGRLQNTYPGKTYQVILPYRKEAYGKNQESYPSKSEDEDDSLTRQPRARHVTNNFGYGGRDYGGLTRFMRGNVKEVLPPTLDSTSSEAPAVFDGTTRLYLNYQCPVAQRAWITRNYKGLQEKIKLVGIDLANKPTWYKEKVSPENKVPSLEDDNKIIVDSIDMVKYIDSHFEGPALLPQEGAKREFAEDLLAYTNTFIGKAYASFKGDTEKQAGEAFDYLESALEKFEGPFLLGDGISLVDIVYIPFVERVDIFLKEVYKYDISSGRPKVATWLQELNKIDAYLDTKVDPDFVVQMYKKRYLVSNICN</sequence>
<dbReference type="CDD" id="cd03203">
    <property type="entry name" value="GST_C_Lambda"/>
    <property type="match status" value="1"/>
</dbReference>
<organism evidence="9 10">
    <name type="scientific">Centaurea solstitialis</name>
    <name type="common">yellow star-thistle</name>
    <dbReference type="NCBI Taxonomy" id="347529"/>
    <lineage>
        <taxon>Eukaryota</taxon>
        <taxon>Viridiplantae</taxon>
        <taxon>Streptophyta</taxon>
        <taxon>Embryophyta</taxon>
        <taxon>Tracheophyta</taxon>
        <taxon>Spermatophyta</taxon>
        <taxon>Magnoliopsida</taxon>
        <taxon>eudicotyledons</taxon>
        <taxon>Gunneridae</taxon>
        <taxon>Pentapetalae</taxon>
        <taxon>asterids</taxon>
        <taxon>campanulids</taxon>
        <taxon>Asterales</taxon>
        <taxon>Asteraceae</taxon>
        <taxon>Carduoideae</taxon>
        <taxon>Cardueae</taxon>
        <taxon>Centaureinae</taxon>
        <taxon>Centaurea</taxon>
    </lineage>
</organism>
<evidence type="ECO:0000259" key="8">
    <source>
        <dbReference type="PROSITE" id="PS50405"/>
    </source>
</evidence>
<dbReference type="InterPro" id="IPR005442">
    <property type="entry name" value="GST_omega"/>
</dbReference>
<protein>
    <recommendedName>
        <fullName evidence="1">glutathione transferase</fullName>
        <ecNumber evidence="1">2.5.1.18</ecNumber>
    </recommendedName>
</protein>
<reference evidence="9" key="1">
    <citation type="submission" date="2023-03" db="EMBL/GenBank/DDBJ databases">
        <title>Chromosome-scale reference genome and RAD-based genetic map of yellow starthistle (Centaurea solstitialis) reveal putative structural variation and QTLs associated with invader traits.</title>
        <authorList>
            <person name="Reatini B."/>
            <person name="Cang F.A."/>
            <person name="Jiang Q."/>
            <person name="Mckibben M.T.W."/>
            <person name="Barker M.S."/>
            <person name="Rieseberg L.H."/>
            <person name="Dlugosch K.M."/>
        </authorList>
    </citation>
    <scope>NUCLEOTIDE SEQUENCE</scope>
    <source>
        <strain evidence="9">CAN-66</strain>
        <tissue evidence="9">Leaf</tissue>
    </source>
</reference>
<evidence type="ECO:0000256" key="5">
    <source>
        <dbReference type="ARBA" id="ARBA00060732"/>
    </source>
</evidence>
<comment type="similarity">
    <text evidence="5">Belongs to the GST superfamily. Lambda family.</text>
</comment>
<dbReference type="PRINTS" id="PR01625">
    <property type="entry name" value="GSTRNSFRASEO"/>
</dbReference>
<dbReference type="InterPro" id="IPR036282">
    <property type="entry name" value="Glutathione-S-Trfase_C_sf"/>
</dbReference>
<dbReference type="SUPFAM" id="SSF52833">
    <property type="entry name" value="Thioredoxin-like"/>
    <property type="match status" value="2"/>
</dbReference>
<evidence type="ECO:0000256" key="3">
    <source>
        <dbReference type="ARBA" id="ARBA00023002"/>
    </source>
</evidence>
<dbReference type="InterPro" id="IPR044629">
    <property type="entry name" value="GSTL1/2/3"/>
</dbReference>
<comment type="catalytic activity">
    <reaction evidence="4">
        <text>RX + glutathione = an S-substituted glutathione + a halide anion + H(+)</text>
        <dbReference type="Rhea" id="RHEA:16437"/>
        <dbReference type="ChEBI" id="CHEBI:15378"/>
        <dbReference type="ChEBI" id="CHEBI:16042"/>
        <dbReference type="ChEBI" id="CHEBI:17792"/>
        <dbReference type="ChEBI" id="CHEBI:57925"/>
        <dbReference type="ChEBI" id="CHEBI:90779"/>
        <dbReference type="EC" id="2.5.1.18"/>
    </reaction>
</comment>
<dbReference type="GO" id="GO:0045174">
    <property type="term" value="F:glutathione dehydrogenase (ascorbate) activity"/>
    <property type="evidence" value="ECO:0007669"/>
    <property type="project" value="UniProtKB-ARBA"/>
</dbReference>
<dbReference type="EC" id="2.5.1.18" evidence="1"/>
<dbReference type="PROSITE" id="PS50405">
    <property type="entry name" value="GST_CTER"/>
    <property type="match status" value="1"/>
</dbReference>
<gene>
    <name evidence="9" type="ORF">OSB04_009650</name>
</gene>
<dbReference type="SUPFAM" id="SSF47616">
    <property type="entry name" value="GST C-terminal domain-like"/>
    <property type="match status" value="2"/>
</dbReference>
<feature type="domain" description="GST C-terminal" evidence="8">
    <location>
        <begin position="483"/>
        <end position="608"/>
    </location>
</feature>
<dbReference type="InterPro" id="IPR010987">
    <property type="entry name" value="Glutathione-S-Trfase_C-like"/>
</dbReference>
<dbReference type="Gene3D" id="3.40.30.10">
    <property type="entry name" value="Glutaredoxin"/>
    <property type="match status" value="2"/>
</dbReference>
<feature type="domain" description="GST N-terminal" evidence="7">
    <location>
        <begin position="25"/>
        <end position="106"/>
    </location>
</feature>
<evidence type="ECO:0000256" key="1">
    <source>
        <dbReference type="ARBA" id="ARBA00012452"/>
    </source>
</evidence>
<dbReference type="GO" id="GO:0005737">
    <property type="term" value="C:cytoplasm"/>
    <property type="evidence" value="ECO:0007669"/>
    <property type="project" value="InterPro"/>
</dbReference>
<dbReference type="PANTHER" id="PTHR44328">
    <property type="entry name" value="GLUTATHIONE S-TRANSFERASE L1"/>
    <property type="match status" value="1"/>
</dbReference>
<name>A0AA38WNK0_9ASTR</name>
<comment type="caution">
    <text evidence="9">The sequence shown here is derived from an EMBL/GenBank/DDBJ whole genome shotgun (WGS) entry which is preliminary data.</text>
</comment>
<dbReference type="Gene3D" id="1.20.1050.10">
    <property type="match status" value="2"/>
</dbReference>
<keyword evidence="2" id="KW-0216">Detoxification</keyword>
<dbReference type="EMBL" id="JARYMX010000003">
    <property type="protein sequence ID" value="KAJ9555036.1"/>
    <property type="molecule type" value="Genomic_DNA"/>
</dbReference>
<feature type="region of interest" description="Disordered" evidence="6">
    <location>
        <begin position="259"/>
        <end position="282"/>
    </location>
</feature>
<dbReference type="InterPro" id="IPR040079">
    <property type="entry name" value="Glutathione_S-Trfase"/>
</dbReference>
<dbReference type="SFLD" id="SFLDS00019">
    <property type="entry name" value="Glutathione_Transferase_(cytos"/>
    <property type="match status" value="2"/>
</dbReference>
<dbReference type="PROSITE" id="PS50404">
    <property type="entry name" value="GST_NTER"/>
    <property type="match status" value="2"/>
</dbReference>
<evidence type="ECO:0000259" key="7">
    <source>
        <dbReference type="PROSITE" id="PS50404"/>
    </source>
</evidence>
<dbReference type="SFLD" id="SFLDG00358">
    <property type="entry name" value="Main_(cytGST)"/>
    <property type="match status" value="2"/>
</dbReference>
<proteinExistence type="inferred from homology"/>
<dbReference type="PANTHER" id="PTHR44328:SF16">
    <property type="entry name" value="PROTEIN IN2-1 HOMOLOG B"/>
    <property type="match status" value="1"/>
</dbReference>
<keyword evidence="10" id="KW-1185">Reference proteome</keyword>
<dbReference type="Proteomes" id="UP001172457">
    <property type="component" value="Chromosome 3"/>
</dbReference>
<feature type="region of interest" description="Disordered" evidence="6">
    <location>
        <begin position="332"/>
        <end position="351"/>
    </location>
</feature>
<dbReference type="InterPro" id="IPR004045">
    <property type="entry name" value="Glutathione_S-Trfase_N"/>
</dbReference>
<keyword evidence="3" id="KW-0560">Oxidoreductase</keyword>
<accession>A0AA38WNK0</accession>
<dbReference type="FunFam" id="1.20.1050.10:FF:000041">
    <property type="entry name" value="Lambda class glutathione S-transferase"/>
    <property type="match status" value="1"/>
</dbReference>
<evidence type="ECO:0000256" key="2">
    <source>
        <dbReference type="ARBA" id="ARBA00022575"/>
    </source>
</evidence>
<evidence type="ECO:0000313" key="10">
    <source>
        <dbReference type="Proteomes" id="UP001172457"/>
    </source>
</evidence>
<evidence type="ECO:0000256" key="4">
    <source>
        <dbReference type="ARBA" id="ARBA00047960"/>
    </source>
</evidence>
<evidence type="ECO:0000313" key="9">
    <source>
        <dbReference type="EMBL" id="KAJ9555036.1"/>
    </source>
</evidence>
<feature type="domain" description="GST N-terminal" evidence="7">
    <location>
        <begin position="400"/>
        <end position="481"/>
    </location>
</feature>
<dbReference type="Pfam" id="PF13417">
    <property type="entry name" value="GST_N_3"/>
    <property type="match status" value="2"/>
</dbReference>